<keyword evidence="15" id="KW-1185">Reference proteome</keyword>
<name>A0ABN5IU20_9CAUL</name>
<comment type="subcellular location">
    <subcellularLocation>
        <location evidence="2">Membrane</location>
        <topology evidence="2">Multi-pass membrane protein</topology>
    </subcellularLocation>
</comment>
<dbReference type="InterPro" id="IPR003660">
    <property type="entry name" value="HAMP_dom"/>
</dbReference>
<dbReference type="InterPro" id="IPR003661">
    <property type="entry name" value="HisK_dim/P_dom"/>
</dbReference>
<dbReference type="SMART" id="SM00304">
    <property type="entry name" value="HAMP"/>
    <property type="match status" value="1"/>
</dbReference>
<dbReference type="EMBL" id="CP027850">
    <property type="protein sequence ID" value="AVQ01980.1"/>
    <property type="molecule type" value="Genomic_DNA"/>
</dbReference>
<keyword evidence="8 11" id="KW-1133">Transmembrane helix</keyword>
<dbReference type="SMART" id="SM00388">
    <property type="entry name" value="HisKA"/>
    <property type="match status" value="1"/>
</dbReference>
<protein>
    <recommendedName>
        <fullName evidence="3">histidine kinase</fullName>
        <ecNumber evidence="3">2.7.13.3</ecNumber>
    </recommendedName>
</protein>
<evidence type="ECO:0000256" key="11">
    <source>
        <dbReference type="SAM" id="Phobius"/>
    </source>
</evidence>
<keyword evidence="6 11" id="KW-0812">Transmembrane</keyword>
<gene>
    <name evidence="14" type="ORF">B7G68_09060</name>
</gene>
<proteinExistence type="predicted"/>
<evidence type="ECO:0000313" key="15">
    <source>
        <dbReference type="Proteomes" id="UP000240527"/>
    </source>
</evidence>
<evidence type="ECO:0000256" key="10">
    <source>
        <dbReference type="ARBA" id="ARBA00023136"/>
    </source>
</evidence>
<reference evidence="14 15" key="1">
    <citation type="journal article" date="2015" name="Biotechnol. Bioeng.">
        <title>Genome sequence and phenotypic characterization of Caulobacter segnis.</title>
        <authorList>
            <person name="Patel S."/>
            <person name="Fletcher B."/>
            <person name="Scott D.C."/>
            <person name="Ely B."/>
        </authorList>
    </citation>
    <scope>NUCLEOTIDE SEQUENCE [LARGE SCALE GENOMIC DNA]</scope>
    <source>
        <strain evidence="14 15">TK0059</strain>
    </source>
</reference>
<evidence type="ECO:0000313" key="14">
    <source>
        <dbReference type="EMBL" id="AVQ01980.1"/>
    </source>
</evidence>
<dbReference type="Gene3D" id="1.10.287.130">
    <property type="match status" value="1"/>
</dbReference>
<dbReference type="CDD" id="cd00082">
    <property type="entry name" value="HisKA"/>
    <property type="match status" value="1"/>
</dbReference>
<dbReference type="InterPro" id="IPR036097">
    <property type="entry name" value="HisK_dim/P_sf"/>
</dbReference>
<dbReference type="InterPro" id="IPR050428">
    <property type="entry name" value="TCS_sensor_his_kinase"/>
</dbReference>
<keyword evidence="7" id="KW-0418">Kinase</keyword>
<dbReference type="SMART" id="SM00387">
    <property type="entry name" value="HATPase_c"/>
    <property type="match status" value="1"/>
</dbReference>
<dbReference type="InterPro" id="IPR036890">
    <property type="entry name" value="HATPase_C_sf"/>
</dbReference>
<dbReference type="Gene3D" id="3.30.565.10">
    <property type="entry name" value="Histidine kinase-like ATPase, C-terminal domain"/>
    <property type="match status" value="1"/>
</dbReference>
<evidence type="ECO:0000256" key="5">
    <source>
        <dbReference type="ARBA" id="ARBA00022679"/>
    </source>
</evidence>
<dbReference type="PROSITE" id="PS51257">
    <property type="entry name" value="PROKAR_LIPOPROTEIN"/>
    <property type="match status" value="1"/>
</dbReference>
<dbReference type="PRINTS" id="PR00344">
    <property type="entry name" value="BCTRLSENSOR"/>
</dbReference>
<dbReference type="InterPro" id="IPR003594">
    <property type="entry name" value="HATPase_dom"/>
</dbReference>
<feature type="domain" description="HAMP" evidence="13">
    <location>
        <begin position="140"/>
        <end position="195"/>
    </location>
</feature>
<dbReference type="Pfam" id="PF02518">
    <property type="entry name" value="HATPase_c"/>
    <property type="match status" value="1"/>
</dbReference>
<keyword evidence="5" id="KW-0808">Transferase</keyword>
<dbReference type="PANTHER" id="PTHR45436">
    <property type="entry name" value="SENSOR HISTIDINE KINASE YKOH"/>
    <property type="match status" value="1"/>
</dbReference>
<dbReference type="SUPFAM" id="SSF158472">
    <property type="entry name" value="HAMP domain-like"/>
    <property type="match status" value="1"/>
</dbReference>
<evidence type="ECO:0000256" key="6">
    <source>
        <dbReference type="ARBA" id="ARBA00022692"/>
    </source>
</evidence>
<keyword evidence="9" id="KW-0902">Two-component regulatory system</keyword>
<evidence type="ECO:0000256" key="7">
    <source>
        <dbReference type="ARBA" id="ARBA00022777"/>
    </source>
</evidence>
<evidence type="ECO:0000256" key="3">
    <source>
        <dbReference type="ARBA" id="ARBA00012438"/>
    </source>
</evidence>
<sequence length="427" mass="47013">MKPSRLFWKFFVAFCMATACSFFIGVGLLRMTQSDPALDVVNAELANVVTRLIETGGLESAEPLLVQQGATTRALALYDSEGRFRLGAREVSLLPRSAVRVRSPSGEIYQLAIANSKMSGATPFLIGGAVSIVFSALLAWYFSGPLAHLKRGFRFIARGQLSTRVVPHVGARRDEIADLAREFDGMAAQLEKLWLAQQRLLHDVSHELRSPLTRLQVAVGLLRQSPNERPEMLARVEREAGRLERLLGEVLTLARLKAGDTTGRVEKLDLMDLIAAIVDDAHFEAQAKRCRVRLEGAQAFVTQADGELLYRAYENVIRNAVKYSPPEADVVVRARATARDLVVEVIDEGPGVCEAERGEIFDAFRRLDQDQSVEGFGLGLAIAREAVERHGGRIWAEAGPNGLGLRIFIVVSLRGDTDDRVTTRRLG</sequence>
<feature type="transmembrane region" description="Helical" evidence="11">
    <location>
        <begin position="124"/>
        <end position="142"/>
    </location>
</feature>
<evidence type="ECO:0000259" key="13">
    <source>
        <dbReference type="PROSITE" id="PS50885"/>
    </source>
</evidence>
<accession>A0ABN5IU20</accession>
<dbReference type="Proteomes" id="UP000240527">
    <property type="component" value="Chromosome"/>
</dbReference>
<dbReference type="Pfam" id="PF00672">
    <property type="entry name" value="HAMP"/>
    <property type="match status" value="1"/>
</dbReference>
<dbReference type="PROSITE" id="PS50885">
    <property type="entry name" value="HAMP"/>
    <property type="match status" value="1"/>
</dbReference>
<evidence type="ECO:0000256" key="8">
    <source>
        <dbReference type="ARBA" id="ARBA00022989"/>
    </source>
</evidence>
<dbReference type="SUPFAM" id="SSF55874">
    <property type="entry name" value="ATPase domain of HSP90 chaperone/DNA topoisomerase II/histidine kinase"/>
    <property type="match status" value="1"/>
</dbReference>
<dbReference type="InterPro" id="IPR004358">
    <property type="entry name" value="Sig_transdc_His_kin-like_C"/>
</dbReference>
<evidence type="ECO:0000256" key="9">
    <source>
        <dbReference type="ARBA" id="ARBA00023012"/>
    </source>
</evidence>
<dbReference type="Gene3D" id="1.10.8.500">
    <property type="entry name" value="HAMP domain in histidine kinase"/>
    <property type="match status" value="1"/>
</dbReference>
<dbReference type="InterPro" id="IPR005467">
    <property type="entry name" value="His_kinase_dom"/>
</dbReference>
<feature type="transmembrane region" description="Helical" evidence="11">
    <location>
        <begin position="6"/>
        <end position="29"/>
    </location>
</feature>
<dbReference type="CDD" id="cd06225">
    <property type="entry name" value="HAMP"/>
    <property type="match status" value="1"/>
</dbReference>
<evidence type="ECO:0000256" key="1">
    <source>
        <dbReference type="ARBA" id="ARBA00000085"/>
    </source>
</evidence>
<evidence type="ECO:0000256" key="4">
    <source>
        <dbReference type="ARBA" id="ARBA00022553"/>
    </source>
</evidence>
<keyword evidence="10 11" id="KW-0472">Membrane</keyword>
<feature type="domain" description="Histidine kinase" evidence="12">
    <location>
        <begin position="203"/>
        <end position="415"/>
    </location>
</feature>
<evidence type="ECO:0000259" key="12">
    <source>
        <dbReference type="PROSITE" id="PS50109"/>
    </source>
</evidence>
<dbReference type="EC" id="2.7.13.3" evidence="3"/>
<keyword evidence="4" id="KW-0597">Phosphoprotein</keyword>
<dbReference type="PROSITE" id="PS50109">
    <property type="entry name" value="HIS_KIN"/>
    <property type="match status" value="1"/>
</dbReference>
<organism evidence="14 15">
    <name type="scientific">Caulobacter segnis</name>
    <dbReference type="NCBI Taxonomy" id="88688"/>
    <lineage>
        <taxon>Bacteria</taxon>
        <taxon>Pseudomonadati</taxon>
        <taxon>Pseudomonadota</taxon>
        <taxon>Alphaproteobacteria</taxon>
        <taxon>Caulobacterales</taxon>
        <taxon>Caulobacteraceae</taxon>
        <taxon>Caulobacter</taxon>
    </lineage>
</organism>
<dbReference type="SUPFAM" id="SSF47384">
    <property type="entry name" value="Homodimeric domain of signal transducing histidine kinase"/>
    <property type="match status" value="1"/>
</dbReference>
<evidence type="ECO:0000256" key="2">
    <source>
        <dbReference type="ARBA" id="ARBA00004141"/>
    </source>
</evidence>
<dbReference type="Pfam" id="PF00512">
    <property type="entry name" value="HisKA"/>
    <property type="match status" value="1"/>
</dbReference>
<comment type="catalytic activity">
    <reaction evidence="1">
        <text>ATP + protein L-histidine = ADP + protein N-phospho-L-histidine.</text>
        <dbReference type="EC" id="2.7.13.3"/>
    </reaction>
</comment>
<dbReference type="PANTHER" id="PTHR45436:SF15">
    <property type="entry name" value="SENSOR HISTIDINE KINASE CUSS"/>
    <property type="match status" value="1"/>
</dbReference>